<evidence type="ECO:0000256" key="3">
    <source>
        <dbReference type="SAM" id="MobiDB-lite"/>
    </source>
</evidence>
<evidence type="ECO:0000313" key="4">
    <source>
        <dbReference type="EMBL" id="GFR47170.1"/>
    </source>
</evidence>
<accession>A0AAD3DSD3</accession>
<dbReference type="Pfam" id="PF03966">
    <property type="entry name" value="Trm112p"/>
    <property type="match status" value="1"/>
</dbReference>
<dbReference type="PANTHER" id="PTHR33505">
    <property type="entry name" value="ZGC:162634"/>
    <property type="match status" value="1"/>
</dbReference>
<organism evidence="4 5">
    <name type="scientific">Astrephomene gubernaculifera</name>
    <dbReference type="NCBI Taxonomy" id="47775"/>
    <lineage>
        <taxon>Eukaryota</taxon>
        <taxon>Viridiplantae</taxon>
        <taxon>Chlorophyta</taxon>
        <taxon>core chlorophytes</taxon>
        <taxon>Chlorophyceae</taxon>
        <taxon>CS clade</taxon>
        <taxon>Chlamydomonadales</taxon>
        <taxon>Astrephomenaceae</taxon>
        <taxon>Astrephomene</taxon>
    </lineage>
</organism>
<dbReference type="Proteomes" id="UP001054857">
    <property type="component" value="Unassembled WGS sequence"/>
</dbReference>
<gene>
    <name evidence="4" type="ORF">Agub_g8863</name>
</gene>
<sequence length="121" mass="12452">MALTGLATTLLSARIVQRASLSAGFYRASSSTTDRDTAAADAPDHASPEPVPQGIAAVLPFIACPLTKAPLRYDKQLNKLVCDELGVAYSVTADGVPQLVPHLGEILGDVDPQAAPGAASR</sequence>
<keyword evidence="5" id="KW-1185">Reference proteome</keyword>
<proteinExistence type="inferred from homology"/>
<comment type="caution">
    <text evidence="4">The sequence shown here is derived from an EMBL/GenBank/DDBJ whole genome shotgun (WGS) entry which is preliminary data.</text>
</comment>
<dbReference type="SUPFAM" id="SSF158997">
    <property type="entry name" value="Trm112p-like"/>
    <property type="match status" value="1"/>
</dbReference>
<evidence type="ECO:0000313" key="5">
    <source>
        <dbReference type="Proteomes" id="UP001054857"/>
    </source>
</evidence>
<dbReference type="PANTHER" id="PTHR33505:SF4">
    <property type="entry name" value="PROTEIN PREY, MITOCHONDRIAL"/>
    <property type="match status" value="1"/>
</dbReference>
<feature type="region of interest" description="Disordered" evidence="3">
    <location>
        <begin position="27"/>
        <end position="49"/>
    </location>
</feature>
<comment type="similarity">
    <text evidence="1">Belongs to the PREY family.</text>
</comment>
<dbReference type="AlphaFoldDB" id="A0AAD3DSD3"/>
<evidence type="ECO:0000256" key="2">
    <source>
        <dbReference type="ARBA" id="ARBA00040939"/>
    </source>
</evidence>
<reference evidence="4 5" key="1">
    <citation type="journal article" date="2021" name="Sci. Rep.">
        <title>Genome sequencing of the multicellular alga Astrephomene provides insights into convergent evolution of germ-soma differentiation.</title>
        <authorList>
            <person name="Yamashita S."/>
            <person name="Yamamoto K."/>
            <person name="Matsuzaki R."/>
            <person name="Suzuki S."/>
            <person name="Yamaguchi H."/>
            <person name="Hirooka S."/>
            <person name="Minakuchi Y."/>
            <person name="Miyagishima S."/>
            <person name="Kawachi M."/>
            <person name="Toyoda A."/>
            <person name="Nozaki H."/>
        </authorList>
    </citation>
    <scope>NUCLEOTIDE SEQUENCE [LARGE SCALE GENOMIC DNA]</scope>
    <source>
        <strain evidence="4 5">NIES-4017</strain>
    </source>
</reference>
<dbReference type="InterPro" id="IPR005651">
    <property type="entry name" value="Trm112-like"/>
</dbReference>
<protein>
    <recommendedName>
        <fullName evidence="2">Protein preY, mitochondrial</fullName>
    </recommendedName>
</protein>
<feature type="compositionally biased region" description="Basic and acidic residues" evidence="3">
    <location>
        <begin position="33"/>
        <end position="47"/>
    </location>
</feature>
<dbReference type="Gene3D" id="2.20.25.10">
    <property type="match status" value="1"/>
</dbReference>
<evidence type="ECO:0000256" key="1">
    <source>
        <dbReference type="ARBA" id="ARBA00038479"/>
    </source>
</evidence>
<name>A0AAD3DSD3_9CHLO</name>
<dbReference type="EMBL" id="BMAR01000017">
    <property type="protein sequence ID" value="GFR47170.1"/>
    <property type="molecule type" value="Genomic_DNA"/>
</dbReference>